<evidence type="ECO:0000313" key="2">
    <source>
        <dbReference type="Proteomes" id="UP000327013"/>
    </source>
</evidence>
<sequence>MASATKKTTVSGSFGVDNALRRLLLPFPERRHRRRQLRYWPPPEMPRRIGPWPPPITAMICSARMSPWRP</sequence>
<name>A0A5N6L604_9ROSI</name>
<organism evidence="1 2">
    <name type="scientific">Carpinus fangiana</name>
    <dbReference type="NCBI Taxonomy" id="176857"/>
    <lineage>
        <taxon>Eukaryota</taxon>
        <taxon>Viridiplantae</taxon>
        <taxon>Streptophyta</taxon>
        <taxon>Embryophyta</taxon>
        <taxon>Tracheophyta</taxon>
        <taxon>Spermatophyta</taxon>
        <taxon>Magnoliopsida</taxon>
        <taxon>eudicotyledons</taxon>
        <taxon>Gunneridae</taxon>
        <taxon>Pentapetalae</taxon>
        <taxon>rosids</taxon>
        <taxon>fabids</taxon>
        <taxon>Fagales</taxon>
        <taxon>Betulaceae</taxon>
        <taxon>Carpinus</taxon>
    </lineage>
</organism>
<dbReference type="EMBL" id="VIBQ01000383">
    <property type="protein sequence ID" value="KAC0520725.1"/>
    <property type="molecule type" value="Genomic_DNA"/>
</dbReference>
<reference evidence="1 2" key="1">
    <citation type="submission" date="2019-06" db="EMBL/GenBank/DDBJ databases">
        <title>A chromosomal-level reference genome of Carpinus fangiana (Coryloideae, Betulaceae).</title>
        <authorList>
            <person name="Yang X."/>
            <person name="Wang Z."/>
            <person name="Zhang L."/>
            <person name="Hao G."/>
            <person name="Liu J."/>
            <person name="Yang Y."/>
        </authorList>
    </citation>
    <scope>NUCLEOTIDE SEQUENCE [LARGE SCALE GENOMIC DNA]</scope>
    <source>
        <strain evidence="1">Cfa_2016G</strain>
        <tissue evidence="1">Leaf</tissue>
    </source>
</reference>
<gene>
    <name evidence="1" type="ORF">FH972_027108</name>
</gene>
<proteinExistence type="predicted"/>
<protein>
    <submittedName>
        <fullName evidence="1">Uncharacterized protein</fullName>
    </submittedName>
</protein>
<accession>A0A5N6L604</accession>
<dbReference type="Proteomes" id="UP000327013">
    <property type="component" value="Unassembled WGS sequence"/>
</dbReference>
<dbReference type="AlphaFoldDB" id="A0A5N6L604"/>
<keyword evidence="2" id="KW-1185">Reference proteome</keyword>
<comment type="caution">
    <text evidence="1">The sequence shown here is derived from an EMBL/GenBank/DDBJ whole genome shotgun (WGS) entry which is preliminary data.</text>
</comment>
<evidence type="ECO:0000313" key="1">
    <source>
        <dbReference type="EMBL" id="KAC0520725.1"/>
    </source>
</evidence>